<dbReference type="CDD" id="cd19983">
    <property type="entry name" value="PBP1_ABC_HAAT-like"/>
    <property type="match status" value="1"/>
</dbReference>
<dbReference type="AlphaFoldDB" id="A0A1W1H9F4"/>
<name>A0A1W1H9F4_9BACT</name>
<evidence type="ECO:0000259" key="5">
    <source>
        <dbReference type="Pfam" id="PF13458"/>
    </source>
</evidence>
<feature type="domain" description="Leucine-binding protein" evidence="5">
    <location>
        <begin position="34"/>
        <end position="373"/>
    </location>
</feature>
<dbReference type="InterPro" id="IPR028081">
    <property type="entry name" value="Leu-bd"/>
</dbReference>
<keyword evidence="3" id="KW-0732">Signal</keyword>
<evidence type="ECO:0000256" key="1">
    <source>
        <dbReference type="ARBA" id="ARBA00010062"/>
    </source>
</evidence>
<dbReference type="InterPro" id="IPR051010">
    <property type="entry name" value="BCAA_transport"/>
</dbReference>
<evidence type="ECO:0000256" key="2">
    <source>
        <dbReference type="ARBA" id="ARBA00022448"/>
    </source>
</evidence>
<dbReference type="PRINTS" id="PR00337">
    <property type="entry name" value="LEUILEVALBP"/>
</dbReference>
<keyword evidence="7" id="KW-1185">Reference proteome</keyword>
<protein>
    <submittedName>
        <fullName evidence="6">Putative Extracellular ligand-binding receptor</fullName>
    </submittedName>
</protein>
<dbReference type="RefSeq" id="WP_186441474.1">
    <property type="nucleotide sequence ID" value="NZ_LT828551.1"/>
</dbReference>
<keyword evidence="2" id="KW-0813">Transport</keyword>
<organism evidence="6 7">
    <name type="scientific">Desulfamplus magnetovallimortis</name>
    <dbReference type="NCBI Taxonomy" id="1246637"/>
    <lineage>
        <taxon>Bacteria</taxon>
        <taxon>Pseudomonadati</taxon>
        <taxon>Thermodesulfobacteriota</taxon>
        <taxon>Desulfobacteria</taxon>
        <taxon>Desulfobacterales</taxon>
        <taxon>Desulfobacteraceae</taxon>
        <taxon>Desulfamplus</taxon>
    </lineage>
</organism>
<comment type="similarity">
    <text evidence="1">Belongs to the leucine-binding protein family.</text>
</comment>
<keyword evidence="6" id="KW-0675">Receptor</keyword>
<dbReference type="GO" id="GO:0006865">
    <property type="term" value="P:amino acid transport"/>
    <property type="evidence" value="ECO:0007669"/>
    <property type="project" value="UniProtKB-KW"/>
</dbReference>
<dbReference type="STRING" id="1246637.MTBBW1_1680013"/>
<evidence type="ECO:0000256" key="3">
    <source>
        <dbReference type="ARBA" id="ARBA00022729"/>
    </source>
</evidence>
<dbReference type="EMBL" id="FWEV01000077">
    <property type="protein sequence ID" value="SLM29101.1"/>
    <property type="molecule type" value="Genomic_DNA"/>
</dbReference>
<evidence type="ECO:0000256" key="4">
    <source>
        <dbReference type="ARBA" id="ARBA00022970"/>
    </source>
</evidence>
<dbReference type="Pfam" id="PF13458">
    <property type="entry name" value="Peripla_BP_6"/>
    <property type="match status" value="1"/>
</dbReference>
<reference evidence="6 7" key="1">
    <citation type="submission" date="2017-03" db="EMBL/GenBank/DDBJ databases">
        <authorList>
            <person name="Afonso C.L."/>
            <person name="Miller P.J."/>
            <person name="Scott M.A."/>
            <person name="Spackman E."/>
            <person name="Goraichik I."/>
            <person name="Dimitrov K.M."/>
            <person name="Suarez D.L."/>
            <person name="Swayne D.E."/>
        </authorList>
    </citation>
    <scope>NUCLEOTIDE SEQUENCE [LARGE SCALE GENOMIC DNA]</scope>
    <source>
        <strain evidence="6">PRJEB14757</strain>
    </source>
</reference>
<sequence>MKFTLKSLIESIIISSITISIFFSLTGCSREKEPVKIGFANPLSGTLSDYGLPCRRGAVLAVEKLNSSGGIKGRKIELLIKDDKNDPEEAVRVDLELVEAGVVAIIGHFTSTASMAAVPEMNKKKMLMISPGASTDQLSGIDDFFLRVIAPHTIMAEGLATEAFNSQGARNAALIFDVANRAYSENYIRAAEAIFNKLGGNILMEIQFDSKDGLSDEDINRLVKSGPDSVFVVAGALDTAMLAQEIHKRSESIKIFSSSWAMKGEFLENGGKAVEGVIISGTYDIAEDTPVLIAFKTEYENRFGEPATRAAAFGYDSVMVLKKGIEKAENLTPSAIKKAILEIELFEGIPEDFTIDKYGDPRRPVCIYEVRDGYFKIKR</sequence>
<dbReference type="InterPro" id="IPR000709">
    <property type="entry name" value="Leu_Ile_Val-bd"/>
</dbReference>
<dbReference type="Gene3D" id="3.40.50.2300">
    <property type="match status" value="2"/>
</dbReference>
<dbReference type="Proteomes" id="UP000191931">
    <property type="component" value="Unassembled WGS sequence"/>
</dbReference>
<dbReference type="PANTHER" id="PTHR30483">
    <property type="entry name" value="LEUCINE-SPECIFIC-BINDING PROTEIN"/>
    <property type="match status" value="1"/>
</dbReference>
<evidence type="ECO:0000313" key="7">
    <source>
        <dbReference type="Proteomes" id="UP000191931"/>
    </source>
</evidence>
<dbReference type="SUPFAM" id="SSF53822">
    <property type="entry name" value="Periplasmic binding protein-like I"/>
    <property type="match status" value="1"/>
</dbReference>
<proteinExistence type="inferred from homology"/>
<dbReference type="InterPro" id="IPR028082">
    <property type="entry name" value="Peripla_BP_I"/>
</dbReference>
<accession>A0A1W1H9F4</accession>
<dbReference type="PANTHER" id="PTHR30483:SF6">
    <property type="entry name" value="PERIPLASMIC BINDING PROTEIN OF ABC TRANSPORTER FOR NATURAL AMINO ACIDS"/>
    <property type="match status" value="1"/>
</dbReference>
<evidence type="ECO:0000313" key="6">
    <source>
        <dbReference type="EMBL" id="SLM29101.1"/>
    </source>
</evidence>
<dbReference type="PROSITE" id="PS51257">
    <property type="entry name" value="PROKAR_LIPOPROTEIN"/>
    <property type="match status" value="1"/>
</dbReference>
<keyword evidence="4" id="KW-0029">Amino-acid transport</keyword>
<gene>
    <name evidence="6" type="ORF">MTBBW1_1680013</name>
</gene>